<evidence type="ECO:0000313" key="3">
    <source>
        <dbReference type="Proteomes" id="UP000284842"/>
    </source>
</evidence>
<feature type="region of interest" description="Disordered" evidence="1">
    <location>
        <begin position="222"/>
        <end position="263"/>
    </location>
</feature>
<evidence type="ECO:0000256" key="1">
    <source>
        <dbReference type="SAM" id="MobiDB-lite"/>
    </source>
</evidence>
<dbReference type="SUPFAM" id="SSF57903">
    <property type="entry name" value="FYVE/PHD zinc finger"/>
    <property type="match status" value="1"/>
</dbReference>
<dbReference type="OrthoDB" id="10033786at2759"/>
<dbReference type="InterPro" id="IPR011011">
    <property type="entry name" value="Znf_FYVE_PHD"/>
</dbReference>
<evidence type="ECO:0000313" key="2">
    <source>
        <dbReference type="EMBL" id="PPQ98460.1"/>
    </source>
</evidence>
<protein>
    <recommendedName>
        <fullName evidence="4">Zinc finger PHD-type domain-containing protein</fullName>
    </recommendedName>
</protein>
<dbReference type="AlphaFoldDB" id="A0A409Y623"/>
<reference evidence="2 3" key="1">
    <citation type="journal article" date="2018" name="Evol. Lett.">
        <title>Horizontal gene cluster transfer increased hallucinogenic mushroom diversity.</title>
        <authorList>
            <person name="Reynolds H.T."/>
            <person name="Vijayakumar V."/>
            <person name="Gluck-Thaler E."/>
            <person name="Korotkin H.B."/>
            <person name="Matheny P.B."/>
            <person name="Slot J.C."/>
        </authorList>
    </citation>
    <scope>NUCLEOTIDE SEQUENCE [LARGE SCALE GENOMIC DNA]</scope>
    <source>
        <strain evidence="2 3">2629</strain>
    </source>
</reference>
<comment type="caution">
    <text evidence="2">The sequence shown here is derived from an EMBL/GenBank/DDBJ whole genome shotgun (WGS) entry which is preliminary data.</text>
</comment>
<keyword evidence="3" id="KW-1185">Reference proteome</keyword>
<organism evidence="2 3">
    <name type="scientific">Panaeolus cyanescens</name>
    <dbReference type="NCBI Taxonomy" id="181874"/>
    <lineage>
        <taxon>Eukaryota</taxon>
        <taxon>Fungi</taxon>
        <taxon>Dikarya</taxon>
        <taxon>Basidiomycota</taxon>
        <taxon>Agaricomycotina</taxon>
        <taxon>Agaricomycetes</taxon>
        <taxon>Agaricomycetidae</taxon>
        <taxon>Agaricales</taxon>
        <taxon>Agaricineae</taxon>
        <taxon>Galeropsidaceae</taxon>
        <taxon>Panaeolus</taxon>
    </lineage>
</organism>
<dbReference type="STRING" id="181874.A0A409Y623"/>
<feature type="compositionally biased region" description="Acidic residues" evidence="1">
    <location>
        <begin position="222"/>
        <end position="233"/>
    </location>
</feature>
<proteinExistence type="predicted"/>
<dbReference type="Gene3D" id="3.30.40.10">
    <property type="entry name" value="Zinc/RING finger domain, C3HC4 (zinc finger)"/>
    <property type="match status" value="1"/>
</dbReference>
<dbReference type="EMBL" id="NHTK01001383">
    <property type="protein sequence ID" value="PPQ98460.1"/>
    <property type="molecule type" value="Genomic_DNA"/>
</dbReference>
<feature type="region of interest" description="Disordered" evidence="1">
    <location>
        <begin position="91"/>
        <end position="209"/>
    </location>
</feature>
<sequence length="346" mass="38834">MSCVSCAKSDTSARNFLLDCTQCKRSWHHRCHKPPVPDLELIKYIKQLTDLRKQSVHNQNVPQRPTFICGPCKKPVVASKSTTKVEIIVIDDDSDPQPTKQPAPKPQIASKKSTRRGPSPLPLAQVSQPAIHPRQSNSPLLSSNELRQTTSDRDHVTVSPPTPNQHSEIRSRAVKAQSSVQREVSFIETTSNQGPTTSKQPSLARHKSLSLPRLEALSMTLELDEEEEEDELATDSQLSSRRHESTITDPNSSPAEIPLARQPITDNLTAVSNTPKPSSMPLPDLFIKEYADVDDAWTRAAVRRRQPSIPHIPFSQRKRQMRPAFKPSKTPFDFNVDAWMMQKRIS</sequence>
<evidence type="ECO:0008006" key="4">
    <source>
        <dbReference type="Google" id="ProtNLM"/>
    </source>
</evidence>
<dbReference type="InterPro" id="IPR013083">
    <property type="entry name" value="Znf_RING/FYVE/PHD"/>
</dbReference>
<name>A0A409Y623_9AGAR</name>
<dbReference type="InParanoid" id="A0A409Y623"/>
<feature type="compositionally biased region" description="Polar residues" evidence="1">
    <location>
        <begin position="176"/>
        <end position="201"/>
    </location>
</feature>
<feature type="compositionally biased region" description="Polar residues" evidence="1">
    <location>
        <begin position="134"/>
        <end position="149"/>
    </location>
</feature>
<gene>
    <name evidence="2" type="ORF">CVT24_004139</name>
</gene>
<accession>A0A409Y623</accession>
<dbReference type="Proteomes" id="UP000284842">
    <property type="component" value="Unassembled WGS sequence"/>
</dbReference>